<dbReference type="KEGG" id="bbis:105002504"/>
<dbReference type="AlphaFoldDB" id="A0A6P3J2A3"/>
<dbReference type="RefSeq" id="XP_010857440.1">
    <property type="nucleotide sequence ID" value="XM_010859138.1"/>
</dbReference>
<proteinExistence type="predicted"/>
<protein>
    <submittedName>
        <fullName evidence="2">Uncharacterized protein LOC105002504</fullName>
    </submittedName>
</protein>
<evidence type="ECO:0000313" key="1">
    <source>
        <dbReference type="Proteomes" id="UP000515208"/>
    </source>
</evidence>
<sequence length="211" mass="21997">MRKWATCQLSACPHRETNTAVQAAPRGASVLGPAPSPVTWPGSHQTWCSLHVAEGTTGPSGGLARQVLRVHKAVLVSAGQGQWLGLRPSWATWMGGAVAEALCVDVEGCAPAELPWATLLGVICESGHSHPPGASSWGTRKVTNAEGRAVLPQLPTSQASFTPPPHPRTLRAFWLAVCGDPAVGVSQVPDLCREPAGLPVRTAPPGAQRLL</sequence>
<gene>
    <name evidence="2" type="primary">LOC105002504</name>
</gene>
<name>A0A6P3J2A3_BISBB</name>
<dbReference type="GeneID" id="105002504"/>
<organism evidence="1 2">
    <name type="scientific">Bison bison bison</name>
    <name type="common">North American plains bison</name>
    <dbReference type="NCBI Taxonomy" id="43346"/>
    <lineage>
        <taxon>Eukaryota</taxon>
        <taxon>Metazoa</taxon>
        <taxon>Chordata</taxon>
        <taxon>Craniata</taxon>
        <taxon>Vertebrata</taxon>
        <taxon>Euteleostomi</taxon>
        <taxon>Mammalia</taxon>
        <taxon>Eutheria</taxon>
        <taxon>Laurasiatheria</taxon>
        <taxon>Artiodactyla</taxon>
        <taxon>Ruminantia</taxon>
        <taxon>Pecora</taxon>
        <taxon>Bovidae</taxon>
        <taxon>Bovinae</taxon>
        <taxon>Bison</taxon>
    </lineage>
</organism>
<keyword evidence="1" id="KW-1185">Reference proteome</keyword>
<dbReference type="Proteomes" id="UP000515208">
    <property type="component" value="Unplaced"/>
</dbReference>
<evidence type="ECO:0000313" key="2">
    <source>
        <dbReference type="RefSeq" id="XP_010857440.1"/>
    </source>
</evidence>
<reference evidence="2" key="1">
    <citation type="submission" date="2025-08" db="UniProtKB">
        <authorList>
            <consortium name="RefSeq"/>
        </authorList>
    </citation>
    <scope>IDENTIFICATION</scope>
    <source>
        <tissue evidence="2">Blood</tissue>
    </source>
</reference>
<accession>A0A6P3J2A3</accession>